<feature type="region of interest" description="Disordered" evidence="1">
    <location>
        <begin position="588"/>
        <end position="610"/>
    </location>
</feature>
<feature type="compositionally biased region" description="Basic and acidic residues" evidence="1">
    <location>
        <begin position="513"/>
        <end position="522"/>
    </location>
</feature>
<protein>
    <submittedName>
        <fullName evidence="3">Uncharacterized protein</fullName>
    </submittedName>
</protein>
<keyword evidence="4" id="KW-1185">Reference proteome</keyword>
<feature type="region of interest" description="Disordered" evidence="1">
    <location>
        <begin position="490"/>
        <end position="526"/>
    </location>
</feature>
<name>A0A8H6LUA1_9AGAR</name>
<feature type="compositionally biased region" description="Basic residues" evidence="1">
    <location>
        <begin position="490"/>
        <end position="501"/>
    </location>
</feature>
<dbReference type="OrthoDB" id="3198553at2759"/>
<evidence type="ECO:0000313" key="4">
    <source>
        <dbReference type="Proteomes" id="UP000521943"/>
    </source>
</evidence>
<sequence>MLDRRVNPGVTHAWRQWGQRTQLVSFLLIGTGLSAAHHLLCNALHGTPIRRGEFRLLGTTLAYQTLVSAGSNAIALLIKYCFSATISVAFSQHFWHTIPPFSSKGRIIPATPRTYTKSRQQELEDIDAPITAASGNPFLPSSIKTWLLSPGLATTSLLMLLLVLIPTFAPGSIRVITPDFGVPSPCTIQSPNISLVDTDRNTQMASFANTVIISGSHLPIPSPCGRCAYNVTFVGTSLNCTPDATYNFSGFKNTTTDLSIYRGTLNIKDPDAFLRVATRGGTISAPTNARAVRCSAHSTAYTIRVWHNATSWIEPLSSTVLTKLDFQILRVLPDRQIQFDGLSTFAVALGLALNGGVAYNASDSSIVSPHPVPFSPLFHMEDQNITDIAFSWPDMETALPSLMQNLTFSLLSRQFRARENGTYFTESPGLCWTTQPIYEYTAWRLLTIYGMGWGAAAVWLVLGFWHVGRNGRERDLTFSNLVEGLDIPKPKHKRREHRRKQVAPGRQSVTKTRHQEERRCNGEQEEELEIQTPPYELLSIRTASPTWSERAPRESIRKWAVELNKKRLHPRPDVRRMGQCLFDNLAQGSYAQNSRSPTQTSSKISPSRSPAMELRDIIAGSRCAIYGEDVVPNRIQPSEKLRHEHSPESTRPQRVTIRTANGSHLHGVEAPSTVMSGDSIRPGALAGTSSLGIPEPRCSPLADAPSRSNVVIRTEPGAEEIGLRGVLSLRAVTSVEHGTSRSEAHVSR</sequence>
<feature type="transmembrane region" description="Helical" evidence="2">
    <location>
        <begin position="443"/>
        <end position="465"/>
    </location>
</feature>
<keyword evidence="2" id="KW-0812">Transmembrane</keyword>
<accession>A0A8H6LUA1</accession>
<keyword evidence="2" id="KW-0472">Membrane</keyword>
<feature type="compositionally biased region" description="Polar residues" evidence="1">
    <location>
        <begin position="588"/>
        <end position="608"/>
    </location>
</feature>
<reference evidence="3 4" key="1">
    <citation type="submission" date="2020-07" db="EMBL/GenBank/DDBJ databases">
        <title>Comparative genomics of pyrophilous fungi reveals a link between fire events and developmental genes.</title>
        <authorList>
            <consortium name="DOE Joint Genome Institute"/>
            <person name="Steindorff A.S."/>
            <person name="Carver A."/>
            <person name="Calhoun S."/>
            <person name="Stillman K."/>
            <person name="Liu H."/>
            <person name="Lipzen A."/>
            <person name="Pangilinan J."/>
            <person name="Labutti K."/>
            <person name="Bruns T.D."/>
            <person name="Grigoriev I.V."/>
        </authorList>
    </citation>
    <scope>NUCLEOTIDE SEQUENCE [LARGE SCALE GENOMIC DNA]</scope>
    <source>
        <strain evidence="3 4">CBS 144469</strain>
    </source>
</reference>
<gene>
    <name evidence="3" type="ORF">DFP72DRAFT_857942</name>
</gene>
<dbReference type="EMBL" id="JACGCI010000127">
    <property type="protein sequence ID" value="KAF6744093.1"/>
    <property type="molecule type" value="Genomic_DNA"/>
</dbReference>
<evidence type="ECO:0000256" key="2">
    <source>
        <dbReference type="SAM" id="Phobius"/>
    </source>
</evidence>
<evidence type="ECO:0000256" key="1">
    <source>
        <dbReference type="SAM" id="MobiDB-lite"/>
    </source>
</evidence>
<proteinExistence type="predicted"/>
<keyword evidence="2" id="KW-1133">Transmembrane helix</keyword>
<dbReference type="AlphaFoldDB" id="A0A8H6LUA1"/>
<comment type="caution">
    <text evidence="3">The sequence shown here is derived from an EMBL/GenBank/DDBJ whole genome shotgun (WGS) entry which is preliminary data.</text>
</comment>
<organism evidence="3 4">
    <name type="scientific">Ephemerocybe angulata</name>
    <dbReference type="NCBI Taxonomy" id="980116"/>
    <lineage>
        <taxon>Eukaryota</taxon>
        <taxon>Fungi</taxon>
        <taxon>Dikarya</taxon>
        <taxon>Basidiomycota</taxon>
        <taxon>Agaricomycotina</taxon>
        <taxon>Agaricomycetes</taxon>
        <taxon>Agaricomycetidae</taxon>
        <taxon>Agaricales</taxon>
        <taxon>Agaricineae</taxon>
        <taxon>Psathyrellaceae</taxon>
        <taxon>Ephemerocybe</taxon>
    </lineage>
</organism>
<evidence type="ECO:0000313" key="3">
    <source>
        <dbReference type="EMBL" id="KAF6744093.1"/>
    </source>
</evidence>
<feature type="transmembrane region" description="Helical" evidence="2">
    <location>
        <begin position="146"/>
        <end position="169"/>
    </location>
</feature>
<dbReference type="Proteomes" id="UP000521943">
    <property type="component" value="Unassembled WGS sequence"/>
</dbReference>